<evidence type="ECO:0000313" key="9">
    <source>
        <dbReference type="RefSeq" id="XP_027077117.1"/>
    </source>
</evidence>
<keyword evidence="5" id="KW-0539">Nucleus</keyword>
<dbReference type="InterPro" id="IPR050655">
    <property type="entry name" value="Plant_B3_domain"/>
</dbReference>
<keyword evidence="8" id="KW-1185">Reference proteome</keyword>
<reference evidence="9" key="2">
    <citation type="submission" date="2025-08" db="UniProtKB">
        <authorList>
            <consortium name="RefSeq"/>
        </authorList>
    </citation>
    <scope>IDENTIFICATION</scope>
    <source>
        <tissue evidence="9">Leaves</tissue>
    </source>
</reference>
<evidence type="ECO:0000256" key="4">
    <source>
        <dbReference type="ARBA" id="ARBA00023163"/>
    </source>
</evidence>
<dbReference type="GO" id="GO:0003677">
    <property type="term" value="F:DNA binding"/>
    <property type="evidence" value="ECO:0007669"/>
    <property type="project" value="UniProtKB-KW"/>
</dbReference>
<dbReference type="PROSITE" id="PS50863">
    <property type="entry name" value="B3"/>
    <property type="match status" value="2"/>
</dbReference>
<protein>
    <submittedName>
        <fullName evidence="9">B3 domain-containing transcription factor VRN1-like</fullName>
    </submittedName>
</protein>
<feature type="region of interest" description="Disordered" evidence="6">
    <location>
        <begin position="173"/>
        <end position="206"/>
    </location>
</feature>
<evidence type="ECO:0000256" key="1">
    <source>
        <dbReference type="ARBA" id="ARBA00004123"/>
    </source>
</evidence>
<gene>
    <name evidence="9" type="primary">LOC113700886</name>
</gene>
<reference evidence="8" key="1">
    <citation type="journal article" date="2025" name="Foods">
        <title>Unveiling the Microbial Signatures of Arabica Coffee Cherries: Insights into Ripeness Specific Diversity, Functional Traits, and Implications for Quality and Safety.</title>
        <authorList>
            <consortium name="RefSeq"/>
            <person name="Tenea G.N."/>
            <person name="Cifuentes V."/>
            <person name="Reyes P."/>
            <person name="Cevallos-Vallejos M."/>
        </authorList>
    </citation>
    <scope>NUCLEOTIDE SEQUENCE [LARGE SCALE GENOMIC DNA]</scope>
</reference>
<dbReference type="AlphaFoldDB" id="A0A6P6TGE9"/>
<dbReference type="OrthoDB" id="1688597at2759"/>
<dbReference type="PANTHER" id="PTHR31920:SF108">
    <property type="entry name" value="B3 DOMAIN-CONTAINING TRANSCRIPTION FACTOR VRN1-LIKE"/>
    <property type="match status" value="1"/>
</dbReference>
<sequence>MATNQRGNKRSLDQALNHQAKKPPHFFKVVLSPMDRGIKIPTAFMRDYGESLDQVVVLKVPTGASWPIELLQTEFGTWLDKGWKDFAEYYSIRECHFLVFKYGGDSQFQVLIFDPSASEIEYRLEAPEDHGKHDHKNQLPMRRRTMFQKSDEVESDDDSFEILGEVSAAASCHTKQRRKSAQIHEEQDSDSRKNENVEKLEVDVNPPQKMIKKESSEGVPSTRQSAIAKSEKVIDKDKFISYQRAKTFTSANPFFISFMQPSYVTYSCKLFFSLVFAKKYLKECKHWDMELRVSEGTKIWPVTCYIYTTKAKIKRGWEEFVLDNNLMVGDVCVFELMKDNRMFNVTIYRRN</sequence>
<evidence type="ECO:0000256" key="6">
    <source>
        <dbReference type="SAM" id="MobiDB-lite"/>
    </source>
</evidence>
<evidence type="ECO:0000256" key="2">
    <source>
        <dbReference type="ARBA" id="ARBA00023015"/>
    </source>
</evidence>
<dbReference type="PANTHER" id="PTHR31920">
    <property type="entry name" value="B3 DOMAIN-CONTAINING"/>
    <property type="match status" value="1"/>
</dbReference>
<dbReference type="SMART" id="SM01019">
    <property type="entry name" value="B3"/>
    <property type="match status" value="2"/>
</dbReference>
<comment type="subcellular location">
    <subcellularLocation>
        <location evidence="1">Nucleus</location>
    </subcellularLocation>
</comment>
<evidence type="ECO:0000256" key="3">
    <source>
        <dbReference type="ARBA" id="ARBA00023125"/>
    </source>
</evidence>
<evidence type="ECO:0000313" key="8">
    <source>
        <dbReference type="Proteomes" id="UP001652660"/>
    </source>
</evidence>
<accession>A0A6P6TGE9</accession>
<dbReference type="CDD" id="cd10017">
    <property type="entry name" value="B3_DNA"/>
    <property type="match status" value="2"/>
</dbReference>
<feature type="compositionally biased region" description="Basic and acidic residues" evidence="6">
    <location>
        <begin position="182"/>
        <end position="202"/>
    </location>
</feature>
<evidence type="ECO:0000256" key="5">
    <source>
        <dbReference type="ARBA" id="ARBA00023242"/>
    </source>
</evidence>
<keyword evidence="3" id="KW-0238">DNA-binding</keyword>
<keyword evidence="4" id="KW-0804">Transcription</keyword>
<proteinExistence type="predicted"/>
<feature type="domain" description="TF-B3" evidence="7">
    <location>
        <begin position="255"/>
        <end position="351"/>
    </location>
</feature>
<dbReference type="InterPro" id="IPR003340">
    <property type="entry name" value="B3_DNA-bd"/>
</dbReference>
<dbReference type="RefSeq" id="XP_027077117.1">
    <property type="nucleotide sequence ID" value="XM_027221316.2"/>
</dbReference>
<name>A0A6P6TGE9_COFAR</name>
<dbReference type="Gene3D" id="2.40.330.10">
    <property type="entry name" value="DNA-binding pseudobarrel domain"/>
    <property type="match status" value="2"/>
</dbReference>
<dbReference type="Pfam" id="PF02362">
    <property type="entry name" value="B3"/>
    <property type="match status" value="2"/>
</dbReference>
<evidence type="ECO:0000259" key="7">
    <source>
        <dbReference type="PROSITE" id="PS50863"/>
    </source>
</evidence>
<dbReference type="GO" id="GO:0005634">
    <property type="term" value="C:nucleus"/>
    <property type="evidence" value="ECO:0007669"/>
    <property type="project" value="UniProtKB-SubCell"/>
</dbReference>
<dbReference type="SUPFAM" id="SSF101936">
    <property type="entry name" value="DNA-binding pseudobarrel domain"/>
    <property type="match status" value="2"/>
</dbReference>
<dbReference type="Proteomes" id="UP001652660">
    <property type="component" value="Chromosome 7e"/>
</dbReference>
<organism evidence="8 9">
    <name type="scientific">Coffea arabica</name>
    <name type="common">Arabian coffee</name>
    <dbReference type="NCBI Taxonomy" id="13443"/>
    <lineage>
        <taxon>Eukaryota</taxon>
        <taxon>Viridiplantae</taxon>
        <taxon>Streptophyta</taxon>
        <taxon>Embryophyta</taxon>
        <taxon>Tracheophyta</taxon>
        <taxon>Spermatophyta</taxon>
        <taxon>Magnoliopsida</taxon>
        <taxon>eudicotyledons</taxon>
        <taxon>Gunneridae</taxon>
        <taxon>Pentapetalae</taxon>
        <taxon>asterids</taxon>
        <taxon>lamiids</taxon>
        <taxon>Gentianales</taxon>
        <taxon>Rubiaceae</taxon>
        <taxon>Ixoroideae</taxon>
        <taxon>Gardenieae complex</taxon>
        <taxon>Bertiereae - Coffeeae clade</taxon>
        <taxon>Coffeeae</taxon>
        <taxon>Coffea</taxon>
    </lineage>
</organism>
<dbReference type="InterPro" id="IPR015300">
    <property type="entry name" value="DNA-bd_pseudobarrel_sf"/>
</dbReference>
<keyword evidence="2" id="KW-0805">Transcription regulation</keyword>
<feature type="domain" description="TF-B3" evidence="7">
    <location>
        <begin position="23"/>
        <end position="116"/>
    </location>
</feature>
<dbReference type="GeneID" id="113700886"/>